<name>A0A409WI86_9AGAR</name>
<gene>
    <name evidence="2" type="ORF">CVT26_007585</name>
</gene>
<organism evidence="2 3">
    <name type="scientific">Gymnopilus dilepis</name>
    <dbReference type="NCBI Taxonomy" id="231916"/>
    <lineage>
        <taxon>Eukaryota</taxon>
        <taxon>Fungi</taxon>
        <taxon>Dikarya</taxon>
        <taxon>Basidiomycota</taxon>
        <taxon>Agaricomycotina</taxon>
        <taxon>Agaricomycetes</taxon>
        <taxon>Agaricomycetidae</taxon>
        <taxon>Agaricales</taxon>
        <taxon>Agaricineae</taxon>
        <taxon>Hymenogastraceae</taxon>
        <taxon>Gymnopilus</taxon>
    </lineage>
</organism>
<dbReference type="Proteomes" id="UP000284706">
    <property type="component" value="Unassembled WGS sequence"/>
</dbReference>
<keyword evidence="3" id="KW-1185">Reference proteome</keyword>
<dbReference type="EMBL" id="NHYE01005059">
    <property type="protein sequence ID" value="PPQ78205.1"/>
    <property type="molecule type" value="Genomic_DNA"/>
</dbReference>
<dbReference type="InParanoid" id="A0A409WI86"/>
<dbReference type="AlphaFoldDB" id="A0A409WI86"/>
<protein>
    <submittedName>
        <fullName evidence="2">Uncharacterized protein</fullName>
    </submittedName>
</protein>
<reference evidence="2 3" key="1">
    <citation type="journal article" date="2018" name="Evol. Lett.">
        <title>Horizontal gene cluster transfer increased hallucinogenic mushroom diversity.</title>
        <authorList>
            <person name="Reynolds H.T."/>
            <person name="Vijayakumar V."/>
            <person name="Gluck-Thaler E."/>
            <person name="Korotkin H.B."/>
            <person name="Matheny P.B."/>
            <person name="Slot J.C."/>
        </authorList>
    </citation>
    <scope>NUCLEOTIDE SEQUENCE [LARGE SCALE GENOMIC DNA]</scope>
    <source>
        <strain evidence="2 3">SRW20</strain>
    </source>
</reference>
<evidence type="ECO:0000256" key="1">
    <source>
        <dbReference type="SAM" id="MobiDB-lite"/>
    </source>
</evidence>
<comment type="caution">
    <text evidence="2">The sequence shown here is derived from an EMBL/GenBank/DDBJ whole genome shotgun (WGS) entry which is preliminary data.</text>
</comment>
<feature type="compositionally biased region" description="Polar residues" evidence="1">
    <location>
        <begin position="1"/>
        <end position="14"/>
    </location>
</feature>
<accession>A0A409WI86</accession>
<evidence type="ECO:0000313" key="2">
    <source>
        <dbReference type="EMBL" id="PPQ78205.1"/>
    </source>
</evidence>
<proteinExistence type="predicted"/>
<feature type="region of interest" description="Disordered" evidence="1">
    <location>
        <begin position="1"/>
        <end position="27"/>
    </location>
</feature>
<sequence length="226" mass="24768">MRSGNSDPLASRPTSRGLYHDSQSAVTTQEPELDLQALINAINNLSAPPTSSSPQVPLAVTNEPLELDMDTLIGEAIAMKMPSSLPRDKSFRPLSETYFAAMSDENELGPEVSVKFAEEIKVSVVHYPILSPAYLEFLFLHRIVYRPPPTQSDSVRFVIFALQGPLRMTVGLPMTAQPDFPGNEDPNPAHTAKISTIHEQCLADEKPSGNMSFVIRSSLNAECFPD</sequence>
<evidence type="ECO:0000313" key="3">
    <source>
        <dbReference type="Proteomes" id="UP000284706"/>
    </source>
</evidence>